<dbReference type="Proteomes" id="UP001614394">
    <property type="component" value="Unassembled WGS sequence"/>
</dbReference>
<dbReference type="PRINTS" id="PR00033">
    <property type="entry name" value="HTHASNC"/>
</dbReference>
<dbReference type="InterPro" id="IPR000485">
    <property type="entry name" value="AsnC-type_HTH_dom"/>
</dbReference>
<keyword evidence="6" id="KW-1185">Reference proteome</keyword>
<dbReference type="Gene3D" id="3.30.70.920">
    <property type="match status" value="1"/>
</dbReference>
<protein>
    <submittedName>
        <fullName evidence="5">Lrp/AsnC family transcriptional regulator</fullName>
    </submittedName>
</protein>
<reference evidence="5 6" key="1">
    <citation type="submission" date="2024-10" db="EMBL/GenBank/DDBJ databases">
        <title>The Natural Products Discovery Center: Release of the First 8490 Sequenced Strains for Exploring Actinobacteria Biosynthetic Diversity.</title>
        <authorList>
            <person name="Kalkreuter E."/>
            <person name="Kautsar S.A."/>
            <person name="Yang D."/>
            <person name="Bader C.D."/>
            <person name="Teijaro C.N."/>
            <person name="Fluegel L."/>
            <person name="Davis C.M."/>
            <person name="Simpson J.R."/>
            <person name="Lauterbach L."/>
            <person name="Steele A.D."/>
            <person name="Gui C."/>
            <person name="Meng S."/>
            <person name="Li G."/>
            <person name="Viehrig K."/>
            <person name="Ye F."/>
            <person name="Su P."/>
            <person name="Kiefer A.F."/>
            <person name="Nichols A."/>
            <person name="Cepeda A.J."/>
            <person name="Yan W."/>
            <person name="Fan B."/>
            <person name="Jiang Y."/>
            <person name="Adhikari A."/>
            <person name="Zheng C.-J."/>
            <person name="Schuster L."/>
            <person name="Cowan T.M."/>
            <person name="Smanski M.J."/>
            <person name="Chevrette M.G."/>
            <person name="De Carvalho L.P.S."/>
            <person name="Shen B."/>
        </authorList>
    </citation>
    <scope>NUCLEOTIDE SEQUENCE [LARGE SCALE GENOMIC DNA]</scope>
    <source>
        <strain evidence="5 6">NPDC053399</strain>
    </source>
</reference>
<dbReference type="SMART" id="SM00344">
    <property type="entry name" value="HTH_ASNC"/>
    <property type="match status" value="1"/>
</dbReference>
<dbReference type="SUPFAM" id="SSF46785">
    <property type="entry name" value="Winged helix' DNA-binding domain"/>
    <property type="match status" value="1"/>
</dbReference>
<dbReference type="RefSeq" id="WP_399652095.1">
    <property type="nucleotide sequence ID" value="NZ_JBITYG010000006.1"/>
</dbReference>
<proteinExistence type="predicted"/>
<keyword evidence="2" id="KW-0238">DNA-binding</keyword>
<dbReference type="PANTHER" id="PTHR30154:SF34">
    <property type="entry name" value="TRANSCRIPTIONAL REGULATOR AZLB"/>
    <property type="match status" value="1"/>
</dbReference>
<organism evidence="5 6">
    <name type="scientific">Streptomyces fildesensis</name>
    <dbReference type="NCBI Taxonomy" id="375757"/>
    <lineage>
        <taxon>Bacteria</taxon>
        <taxon>Bacillati</taxon>
        <taxon>Actinomycetota</taxon>
        <taxon>Actinomycetes</taxon>
        <taxon>Kitasatosporales</taxon>
        <taxon>Streptomycetaceae</taxon>
        <taxon>Streptomyces</taxon>
    </lineage>
</organism>
<dbReference type="PROSITE" id="PS50956">
    <property type="entry name" value="HTH_ASNC_2"/>
    <property type="match status" value="1"/>
</dbReference>
<evidence type="ECO:0000259" key="4">
    <source>
        <dbReference type="PROSITE" id="PS50956"/>
    </source>
</evidence>
<dbReference type="InterPro" id="IPR036390">
    <property type="entry name" value="WH_DNA-bd_sf"/>
</dbReference>
<dbReference type="InterPro" id="IPR036388">
    <property type="entry name" value="WH-like_DNA-bd_sf"/>
</dbReference>
<evidence type="ECO:0000313" key="5">
    <source>
        <dbReference type="EMBL" id="MFI9103296.1"/>
    </source>
</evidence>
<dbReference type="InterPro" id="IPR011991">
    <property type="entry name" value="ArsR-like_HTH"/>
</dbReference>
<feature type="domain" description="HTH asnC-type" evidence="4">
    <location>
        <begin position="1"/>
        <end position="62"/>
    </location>
</feature>
<comment type="caution">
    <text evidence="5">The sequence shown here is derived from an EMBL/GenBank/DDBJ whole genome shotgun (WGS) entry which is preliminary data.</text>
</comment>
<dbReference type="Pfam" id="PF01037">
    <property type="entry name" value="AsnC_trans_reg"/>
    <property type="match status" value="1"/>
</dbReference>
<dbReference type="PANTHER" id="PTHR30154">
    <property type="entry name" value="LEUCINE-RESPONSIVE REGULATORY PROTEIN"/>
    <property type="match status" value="1"/>
</dbReference>
<dbReference type="InterPro" id="IPR011008">
    <property type="entry name" value="Dimeric_a/b-barrel"/>
</dbReference>
<dbReference type="InterPro" id="IPR019888">
    <property type="entry name" value="Tscrpt_reg_AsnC-like"/>
</dbReference>
<dbReference type="PROSITE" id="PS00519">
    <property type="entry name" value="HTH_ASNC_1"/>
    <property type="match status" value="1"/>
</dbReference>
<evidence type="ECO:0000256" key="1">
    <source>
        <dbReference type="ARBA" id="ARBA00023015"/>
    </source>
</evidence>
<dbReference type="EMBL" id="JBITYG010000006">
    <property type="protein sequence ID" value="MFI9103296.1"/>
    <property type="molecule type" value="Genomic_DNA"/>
</dbReference>
<dbReference type="SUPFAM" id="SSF54909">
    <property type="entry name" value="Dimeric alpha+beta barrel"/>
    <property type="match status" value="1"/>
</dbReference>
<dbReference type="Gene3D" id="1.10.10.10">
    <property type="entry name" value="Winged helix-like DNA-binding domain superfamily/Winged helix DNA-binding domain"/>
    <property type="match status" value="1"/>
</dbReference>
<keyword evidence="3" id="KW-0804">Transcription</keyword>
<dbReference type="InterPro" id="IPR019885">
    <property type="entry name" value="Tscrpt_reg_HTH_AsnC-type_CS"/>
</dbReference>
<dbReference type="InterPro" id="IPR019887">
    <property type="entry name" value="Tscrpt_reg_AsnC/Lrp_C"/>
</dbReference>
<evidence type="ECO:0000313" key="6">
    <source>
        <dbReference type="Proteomes" id="UP001614394"/>
    </source>
</evidence>
<name>A0ABW8CA27_9ACTN</name>
<accession>A0ABW8CA27</accession>
<evidence type="ECO:0000256" key="2">
    <source>
        <dbReference type="ARBA" id="ARBA00023125"/>
    </source>
</evidence>
<keyword evidence="1" id="KW-0805">Transcription regulation</keyword>
<dbReference type="CDD" id="cd00090">
    <property type="entry name" value="HTH_ARSR"/>
    <property type="match status" value="1"/>
</dbReference>
<evidence type="ECO:0000256" key="3">
    <source>
        <dbReference type="ARBA" id="ARBA00023163"/>
    </source>
</evidence>
<gene>
    <name evidence="5" type="ORF">ACIGXA_22510</name>
</gene>
<sequence length="147" mass="16183">MDEVDRQILGVLEKNGRISNAELAARVGLSPSPCLRRVNRLEATGVIRGYRAEIDPAALGRGLRVFAGVRLLRHTRADVTAFERAVVQLAEVVFTHHITGNYDYLLQVDVADLPAYEDFHANRLAGLPNVATVTSYVTMKTLPTTRA</sequence>
<dbReference type="Pfam" id="PF13412">
    <property type="entry name" value="HTH_24"/>
    <property type="match status" value="1"/>
</dbReference>